<dbReference type="PANTHER" id="PTHR34959:SF3">
    <property type="entry name" value="PROTEIN LAZY 1"/>
    <property type="match status" value="1"/>
</dbReference>
<evidence type="ECO:0000313" key="3">
    <source>
        <dbReference type="Proteomes" id="UP000222542"/>
    </source>
</evidence>
<evidence type="ECO:0000256" key="1">
    <source>
        <dbReference type="SAM" id="MobiDB-lite"/>
    </source>
</evidence>
<gene>
    <name evidence="2" type="ORF">T459_26761</name>
</gene>
<feature type="region of interest" description="Disordered" evidence="1">
    <location>
        <begin position="296"/>
        <end position="330"/>
    </location>
</feature>
<protein>
    <recommendedName>
        <fullName evidence="4">Protein LAZY 1-like</fullName>
    </recommendedName>
</protein>
<accession>A0A2G2YC20</accession>
<dbReference type="AlphaFoldDB" id="A0A2G2YC20"/>
<reference evidence="2 3" key="1">
    <citation type="journal article" date="2014" name="Nat. Genet.">
        <title>Genome sequence of the hot pepper provides insights into the evolution of pungency in Capsicum species.</title>
        <authorList>
            <person name="Kim S."/>
            <person name="Park M."/>
            <person name="Yeom S.I."/>
            <person name="Kim Y.M."/>
            <person name="Lee J.M."/>
            <person name="Lee H.A."/>
            <person name="Seo E."/>
            <person name="Choi J."/>
            <person name="Cheong K."/>
            <person name="Kim K.T."/>
            <person name="Jung K."/>
            <person name="Lee G.W."/>
            <person name="Oh S.K."/>
            <person name="Bae C."/>
            <person name="Kim S.B."/>
            <person name="Lee H.Y."/>
            <person name="Kim S.Y."/>
            <person name="Kim M.S."/>
            <person name="Kang B.C."/>
            <person name="Jo Y.D."/>
            <person name="Yang H.B."/>
            <person name="Jeong H.J."/>
            <person name="Kang W.H."/>
            <person name="Kwon J.K."/>
            <person name="Shin C."/>
            <person name="Lim J.Y."/>
            <person name="Park J.H."/>
            <person name="Huh J.H."/>
            <person name="Kim J.S."/>
            <person name="Kim B.D."/>
            <person name="Cohen O."/>
            <person name="Paran I."/>
            <person name="Suh M.C."/>
            <person name="Lee S.B."/>
            <person name="Kim Y.K."/>
            <person name="Shin Y."/>
            <person name="Noh S.J."/>
            <person name="Park J."/>
            <person name="Seo Y.S."/>
            <person name="Kwon S.Y."/>
            <person name="Kim H.A."/>
            <person name="Park J.M."/>
            <person name="Kim H.J."/>
            <person name="Choi S.B."/>
            <person name="Bosland P.W."/>
            <person name="Reeves G."/>
            <person name="Jo S.H."/>
            <person name="Lee B.W."/>
            <person name="Cho H.T."/>
            <person name="Choi H.S."/>
            <person name="Lee M.S."/>
            <person name="Yu Y."/>
            <person name="Do Choi Y."/>
            <person name="Park B.S."/>
            <person name="van Deynze A."/>
            <person name="Ashrafi H."/>
            <person name="Hill T."/>
            <person name="Kim W.T."/>
            <person name="Pai H.S."/>
            <person name="Ahn H.K."/>
            <person name="Yeam I."/>
            <person name="Giovannoni J.J."/>
            <person name="Rose J.K."/>
            <person name="Sorensen I."/>
            <person name="Lee S.J."/>
            <person name="Kim R.W."/>
            <person name="Choi I.Y."/>
            <person name="Choi B.S."/>
            <person name="Lim J.S."/>
            <person name="Lee Y.H."/>
            <person name="Choi D."/>
        </authorList>
    </citation>
    <scope>NUCLEOTIDE SEQUENCE [LARGE SCALE GENOMIC DNA]</scope>
    <source>
        <strain evidence="3">cv. CM334</strain>
    </source>
</reference>
<evidence type="ECO:0000313" key="2">
    <source>
        <dbReference type="EMBL" id="PHT67274.1"/>
    </source>
</evidence>
<proteinExistence type="predicted"/>
<evidence type="ECO:0008006" key="4">
    <source>
        <dbReference type="Google" id="ProtNLM"/>
    </source>
</evidence>
<feature type="region of interest" description="Disordered" evidence="1">
    <location>
        <begin position="263"/>
        <end position="284"/>
    </location>
</feature>
<reference evidence="2 3" key="2">
    <citation type="journal article" date="2017" name="Genome Biol.">
        <title>New reference genome sequences of hot pepper reveal the massive evolution of plant disease-resistance genes by retroduplication.</title>
        <authorList>
            <person name="Kim S."/>
            <person name="Park J."/>
            <person name="Yeom S.I."/>
            <person name="Kim Y.M."/>
            <person name="Seo E."/>
            <person name="Kim K.T."/>
            <person name="Kim M.S."/>
            <person name="Lee J.M."/>
            <person name="Cheong K."/>
            <person name="Shin H.S."/>
            <person name="Kim S.B."/>
            <person name="Han K."/>
            <person name="Lee J."/>
            <person name="Park M."/>
            <person name="Lee H.A."/>
            <person name="Lee H.Y."/>
            <person name="Lee Y."/>
            <person name="Oh S."/>
            <person name="Lee J.H."/>
            <person name="Choi E."/>
            <person name="Choi E."/>
            <person name="Lee S.E."/>
            <person name="Jeon J."/>
            <person name="Kim H."/>
            <person name="Choi G."/>
            <person name="Song H."/>
            <person name="Lee J."/>
            <person name="Lee S.C."/>
            <person name="Kwon J.K."/>
            <person name="Lee H.Y."/>
            <person name="Koo N."/>
            <person name="Hong Y."/>
            <person name="Kim R.W."/>
            <person name="Kang W.H."/>
            <person name="Huh J.H."/>
            <person name="Kang B.C."/>
            <person name="Yang T.J."/>
            <person name="Lee Y.H."/>
            <person name="Bennetzen J.L."/>
            <person name="Choi D."/>
        </authorList>
    </citation>
    <scope>NUCLEOTIDE SEQUENCE [LARGE SCALE GENOMIC DNA]</scope>
    <source>
        <strain evidence="3">cv. CM334</strain>
    </source>
</reference>
<feature type="compositionally biased region" description="Polar residues" evidence="1">
    <location>
        <begin position="266"/>
        <end position="284"/>
    </location>
</feature>
<dbReference type="EMBL" id="AYRZ02000011">
    <property type="protein sequence ID" value="PHT67274.1"/>
    <property type="molecule type" value="Genomic_DNA"/>
</dbReference>
<comment type="caution">
    <text evidence="2">The sequence shown here is derived from an EMBL/GenBank/DDBJ whole genome shotgun (WGS) entry which is preliminary data.</text>
</comment>
<dbReference type="PANTHER" id="PTHR34959">
    <property type="entry name" value="PROTEIN LAZY 1"/>
    <property type="match status" value="1"/>
</dbReference>
<keyword evidence="3" id="KW-1185">Reference proteome</keyword>
<dbReference type="InterPro" id="IPR038928">
    <property type="entry name" value="LAZY1"/>
</dbReference>
<sequence length="378" mass="41570">MHRKFRQNSSEPLKDFSVGNPCTCLTGQPSLDDIQCYPKSNFYNKSLSKAQRENHLRKSFAGLEAATRGADHDDFEEESSSAALSELFHGFLAIGTLGTDPLLDDPSTPTFSISVENIAEKDTEVTENELKLINDELEKVLGAEAKDDGCNLSSGRNSYVSTGRSSHGSTITLSGKQFESSESNGNGTTVCPLQGYLFGSTVGWPETTPASAKKEHRPSLGELFQKTKLAEENYGAKYEKRTDKDSDKSAVHLMKKILKKKMLHASSRNSVASGGTVDSVSSAETKPHKILQMFHRKVHPESSIASSQKPDKSSKNERPHDRGGLSLDHDDITIIPHHRLSKASIKVLKGHSNMQQFTLDGDLNENRECWIKTDADCE</sequence>
<dbReference type="Proteomes" id="UP000222542">
    <property type="component" value="Unassembled WGS sequence"/>
</dbReference>
<dbReference type="Gramene" id="PHT67274">
    <property type="protein sequence ID" value="PHT67274"/>
    <property type="gene ID" value="T459_26761"/>
</dbReference>
<dbReference type="GO" id="GO:2000012">
    <property type="term" value="P:regulation of auxin polar transport"/>
    <property type="evidence" value="ECO:0007669"/>
    <property type="project" value="InterPro"/>
</dbReference>
<organism evidence="2 3">
    <name type="scientific">Capsicum annuum</name>
    <name type="common">Capsicum pepper</name>
    <dbReference type="NCBI Taxonomy" id="4072"/>
    <lineage>
        <taxon>Eukaryota</taxon>
        <taxon>Viridiplantae</taxon>
        <taxon>Streptophyta</taxon>
        <taxon>Embryophyta</taxon>
        <taxon>Tracheophyta</taxon>
        <taxon>Spermatophyta</taxon>
        <taxon>Magnoliopsida</taxon>
        <taxon>eudicotyledons</taxon>
        <taxon>Gunneridae</taxon>
        <taxon>Pentapetalae</taxon>
        <taxon>asterids</taxon>
        <taxon>lamiids</taxon>
        <taxon>Solanales</taxon>
        <taxon>Solanaceae</taxon>
        <taxon>Solanoideae</taxon>
        <taxon>Capsiceae</taxon>
        <taxon>Capsicum</taxon>
    </lineage>
</organism>
<dbReference type="GO" id="GO:0009630">
    <property type="term" value="P:gravitropism"/>
    <property type="evidence" value="ECO:0007669"/>
    <property type="project" value="InterPro"/>
</dbReference>
<dbReference type="OMA" id="CTCLTGQ"/>
<dbReference type="STRING" id="4072.A0A2G2YC20"/>
<feature type="compositionally biased region" description="Basic and acidic residues" evidence="1">
    <location>
        <begin position="309"/>
        <end position="330"/>
    </location>
</feature>
<name>A0A2G2YC20_CAPAN</name>